<dbReference type="AlphaFoldDB" id="A0A8X6MUX8"/>
<evidence type="ECO:0000313" key="3">
    <source>
        <dbReference type="Proteomes" id="UP000887013"/>
    </source>
</evidence>
<evidence type="ECO:0000313" key="2">
    <source>
        <dbReference type="EMBL" id="GFS79072.1"/>
    </source>
</evidence>
<feature type="region of interest" description="Disordered" evidence="1">
    <location>
        <begin position="48"/>
        <end position="83"/>
    </location>
</feature>
<keyword evidence="3" id="KW-1185">Reference proteome</keyword>
<feature type="non-terminal residue" evidence="2">
    <location>
        <position position="1"/>
    </location>
</feature>
<accession>A0A8X6MUX8</accession>
<protein>
    <submittedName>
        <fullName evidence="2">Uncharacterized protein</fullName>
    </submittedName>
</protein>
<proteinExistence type="predicted"/>
<sequence>HLSQKPSIKKRIPLLRAKTLPAIISPSLSIIQAPLDPETRSKIPTITTTLEVNGHSKASPGKSRSKRSPGSSGKRKENVDESK</sequence>
<organism evidence="2 3">
    <name type="scientific">Nephila pilipes</name>
    <name type="common">Giant wood spider</name>
    <name type="synonym">Nephila maculata</name>
    <dbReference type="NCBI Taxonomy" id="299642"/>
    <lineage>
        <taxon>Eukaryota</taxon>
        <taxon>Metazoa</taxon>
        <taxon>Ecdysozoa</taxon>
        <taxon>Arthropoda</taxon>
        <taxon>Chelicerata</taxon>
        <taxon>Arachnida</taxon>
        <taxon>Araneae</taxon>
        <taxon>Araneomorphae</taxon>
        <taxon>Entelegynae</taxon>
        <taxon>Araneoidea</taxon>
        <taxon>Nephilidae</taxon>
        <taxon>Nephila</taxon>
    </lineage>
</organism>
<gene>
    <name evidence="2" type="ORF">NPIL_398001</name>
</gene>
<comment type="caution">
    <text evidence="2">The sequence shown here is derived from an EMBL/GenBank/DDBJ whole genome shotgun (WGS) entry which is preliminary data.</text>
</comment>
<dbReference type="Proteomes" id="UP000887013">
    <property type="component" value="Unassembled WGS sequence"/>
</dbReference>
<evidence type="ECO:0000256" key="1">
    <source>
        <dbReference type="SAM" id="MobiDB-lite"/>
    </source>
</evidence>
<feature type="compositionally biased region" description="Low complexity" evidence="1">
    <location>
        <begin position="56"/>
        <end position="72"/>
    </location>
</feature>
<reference evidence="2" key="1">
    <citation type="submission" date="2020-08" db="EMBL/GenBank/DDBJ databases">
        <title>Multicomponent nature underlies the extraordinary mechanical properties of spider dragline silk.</title>
        <authorList>
            <person name="Kono N."/>
            <person name="Nakamura H."/>
            <person name="Mori M."/>
            <person name="Yoshida Y."/>
            <person name="Ohtoshi R."/>
            <person name="Malay A.D."/>
            <person name="Moran D.A.P."/>
            <person name="Tomita M."/>
            <person name="Numata K."/>
            <person name="Arakawa K."/>
        </authorList>
    </citation>
    <scope>NUCLEOTIDE SEQUENCE</scope>
</reference>
<dbReference type="EMBL" id="BMAW01097321">
    <property type="protein sequence ID" value="GFS79072.1"/>
    <property type="molecule type" value="Genomic_DNA"/>
</dbReference>
<feature type="compositionally biased region" description="Basic and acidic residues" evidence="1">
    <location>
        <begin position="74"/>
        <end position="83"/>
    </location>
</feature>
<name>A0A8X6MUX8_NEPPI</name>